<dbReference type="InterPro" id="IPR016181">
    <property type="entry name" value="Acyl_CoA_acyltransferase"/>
</dbReference>
<evidence type="ECO:0000313" key="3">
    <source>
        <dbReference type="Proteomes" id="UP000019249"/>
    </source>
</evidence>
<feature type="domain" description="N-acetyltransferase" evidence="1">
    <location>
        <begin position="3"/>
        <end position="161"/>
    </location>
</feature>
<dbReference type="CDD" id="cd04301">
    <property type="entry name" value="NAT_SF"/>
    <property type="match status" value="1"/>
</dbReference>
<dbReference type="Proteomes" id="UP000019249">
    <property type="component" value="Unassembled WGS sequence"/>
</dbReference>
<reference evidence="2 3" key="1">
    <citation type="journal article" date="2014" name="Int. J. Syst. Evol. Microbiol.">
        <title>Listeria floridensis sp. nov., Listeria aquatica sp. nov., Listeria cornellensis sp. nov., Listeria riparia sp. nov. and Listeria grandensis sp. nov., from agricultural and natural environments.</title>
        <authorList>
            <person name="den Bakker H.C."/>
            <person name="Warchocki S."/>
            <person name="Wright E.M."/>
            <person name="Allred A.F."/>
            <person name="Ahlstrom C."/>
            <person name="Manuel C.S."/>
            <person name="Stasiewicz M.J."/>
            <person name="Burrell A."/>
            <person name="Roof S."/>
            <person name="Strawn L."/>
            <person name="Fortes E.D."/>
            <person name="Nightingale K.K."/>
            <person name="Kephart D."/>
            <person name="Wiedmann M."/>
        </authorList>
    </citation>
    <scope>NUCLEOTIDE SEQUENCE [LARGE SCALE GENOMIC DNA]</scope>
    <source>
        <strain evidence="2 3">FSL S10-1187</strain>
    </source>
</reference>
<dbReference type="RefSeq" id="WP_036095511.1">
    <property type="nucleotide sequence ID" value="NZ_AODF01000001.1"/>
</dbReference>
<comment type="caution">
    <text evidence="2">The sequence shown here is derived from an EMBL/GenBank/DDBJ whole genome shotgun (WGS) entry which is preliminary data.</text>
</comment>
<sequence>MTTIIRKAEPKDAKFIRNVAVISFHDTYETIIPEEVQDSFLNKFYNEDTLQNRISATPFVVLEREGEILGFANFIELDKGKSELSAFYLLPDEKLKGYGTRILEEGIHLFNLPLPMFVNVEAENESALTFYLRKGFVEFERFDDDFYGYKLPTVRLHLTHNVEEDER</sequence>
<protein>
    <submittedName>
        <fullName evidence="2">GNAT family acetyltransferase</fullName>
    </submittedName>
</protein>
<organism evidence="2 3">
    <name type="scientific">Listeria floridensis FSL S10-1187</name>
    <dbReference type="NCBI Taxonomy" id="1265817"/>
    <lineage>
        <taxon>Bacteria</taxon>
        <taxon>Bacillati</taxon>
        <taxon>Bacillota</taxon>
        <taxon>Bacilli</taxon>
        <taxon>Bacillales</taxon>
        <taxon>Listeriaceae</taxon>
        <taxon>Listeria</taxon>
    </lineage>
</organism>
<dbReference type="Gene3D" id="3.40.630.30">
    <property type="match status" value="1"/>
</dbReference>
<keyword evidence="3" id="KW-1185">Reference proteome</keyword>
<dbReference type="InterPro" id="IPR000182">
    <property type="entry name" value="GNAT_dom"/>
</dbReference>
<dbReference type="Pfam" id="PF13673">
    <property type="entry name" value="Acetyltransf_10"/>
    <property type="match status" value="1"/>
</dbReference>
<gene>
    <name evidence="2" type="ORF">MFLO_00365</name>
</gene>
<evidence type="ECO:0000259" key="1">
    <source>
        <dbReference type="PROSITE" id="PS51186"/>
    </source>
</evidence>
<dbReference type="SUPFAM" id="SSF55729">
    <property type="entry name" value="Acyl-CoA N-acyltransferases (Nat)"/>
    <property type="match status" value="1"/>
</dbReference>
<proteinExistence type="predicted"/>
<evidence type="ECO:0000313" key="2">
    <source>
        <dbReference type="EMBL" id="EUJ33659.1"/>
    </source>
</evidence>
<dbReference type="PROSITE" id="PS51186">
    <property type="entry name" value="GNAT"/>
    <property type="match status" value="1"/>
</dbReference>
<accession>A0ABN0RIC6</accession>
<dbReference type="EMBL" id="AODF01000001">
    <property type="protein sequence ID" value="EUJ33659.1"/>
    <property type="molecule type" value="Genomic_DNA"/>
</dbReference>
<name>A0ABN0RIC6_9LIST</name>